<evidence type="ECO:0000256" key="7">
    <source>
        <dbReference type="ARBA" id="ARBA00023170"/>
    </source>
</evidence>
<dbReference type="InParanoid" id="H3AX25"/>
<proteinExistence type="inferred from homology"/>
<accession>H3AX25</accession>
<keyword evidence="2" id="KW-1003">Cell membrane</keyword>
<keyword evidence="5 9" id="KW-0297">G-protein coupled receptor</keyword>
<feature type="transmembrane region" description="Helical" evidence="10">
    <location>
        <begin position="70"/>
        <end position="89"/>
    </location>
</feature>
<dbReference type="PANTHER" id="PTHR46272:SF4">
    <property type="entry name" value="G-PROTEIN COUPLED RECEPTORS FAMILY 1 PROFILE DOMAIN-CONTAINING PROTEIN"/>
    <property type="match status" value="1"/>
</dbReference>
<dbReference type="eggNOG" id="KOG3656">
    <property type="taxonomic scope" value="Eukaryota"/>
</dbReference>
<organism evidence="12 13">
    <name type="scientific">Latimeria chalumnae</name>
    <name type="common">Coelacanth</name>
    <dbReference type="NCBI Taxonomy" id="7897"/>
    <lineage>
        <taxon>Eukaryota</taxon>
        <taxon>Metazoa</taxon>
        <taxon>Chordata</taxon>
        <taxon>Craniata</taxon>
        <taxon>Vertebrata</taxon>
        <taxon>Euteleostomi</taxon>
        <taxon>Coelacanthiformes</taxon>
        <taxon>Coelacanthidae</taxon>
        <taxon>Latimeria</taxon>
    </lineage>
</organism>
<keyword evidence="13" id="KW-1185">Reference proteome</keyword>
<keyword evidence="3 9" id="KW-0812">Transmembrane</keyword>
<protein>
    <recommendedName>
        <fullName evidence="11">G-protein coupled receptors family 1 profile domain-containing protein</fullName>
    </recommendedName>
</protein>
<evidence type="ECO:0000256" key="6">
    <source>
        <dbReference type="ARBA" id="ARBA00023136"/>
    </source>
</evidence>
<sequence length="297" mass="34194">LAANLFTVYMICFRNCGMSKTACIYLAALAILDTLCLFWGALLDLSLYWLQEYPFWNKPPWCGLLTVMEYGSMFSSIWIVVIFTMERYLVLRSTHARHHCSQLKTTLRITLSVILVSHLIAVPAYWIHLSVKANFTIASQTKELPSCTYNDDIYSTVIVWIHTFIQGGIPFVLIIIFNSLIGHQLYKASSLFTKDQRKTITGITTRSHITKTILILFTVSITFVVLTLPRFVTYCILRTLFNTPMHKRDDYGKLINVFADVAIMMQYLNSAINFILYCVVSKRFRQESWALLTCTQN</sequence>
<dbReference type="GO" id="GO:0005886">
    <property type="term" value="C:plasma membrane"/>
    <property type="evidence" value="ECO:0007669"/>
    <property type="project" value="UniProtKB-SubCell"/>
</dbReference>
<feature type="transmembrane region" description="Helical" evidence="10">
    <location>
        <begin position="261"/>
        <end position="280"/>
    </location>
</feature>
<evidence type="ECO:0000313" key="12">
    <source>
        <dbReference type="Ensembl" id="ENSLACP00000014196.1"/>
    </source>
</evidence>
<keyword evidence="7 9" id="KW-0675">Receptor</keyword>
<feature type="transmembrane region" description="Helical" evidence="10">
    <location>
        <begin position="23"/>
        <end position="50"/>
    </location>
</feature>
<evidence type="ECO:0000313" key="13">
    <source>
        <dbReference type="Proteomes" id="UP000008672"/>
    </source>
</evidence>
<keyword evidence="6 10" id="KW-0472">Membrane</keyword>
<feature type="domain" description="G-protein coupled receptors family 1 profile" evidence="11">
    <location>
        <begin position="3"/>
        <end position="277"/>
    </location>
</feature>
<evidence type="ECO:0000256" key="10">
    <source>
        <dbReference type="SAM" id="Phobius"/>
    </source>
</evidence>
<keyword evidence="4 10" id="KW-1133">Transmembrane helix</keyword>
<dbReference type="Gene3D" id="1.20.1070.10">
    <property type="entry name" value="Rhodopsin 7-helix transmembrane proteins"/>
    <property type="match status" value="1"/>
</dbReference>
<dbReference type="Pfam" id="PF00001">
    <property type="entry name" value="7tm_1"/>
    <property type="match status" value="1"/>
</dbReference>
<name>H3AX25_LATCH</name>
<keyword evidence="8 9" id="KW-0807">Transducer</keyword>
<dbReference type="OMA" id="LIGYHLC"/>
<dbReference type="InterPro" id="IPR017452">
    <property type="entry name" value="GPCR_Rhodpsn_7TM"/>
</dbReference>
<dbReference type="GO" id="GO:0004930">
    <property type="term" value="F:G protein-coupled receptor activity"/>
    <property type="evidence" value="ECO:0007669"/>
    <property type="project" value="UniProtKB-KW"/>
</dbReference>
<dbReference type="PROSITE" id="PS50262">
    <property type="entry name" value="G_PROTEIN_RECEP_F1_2"/>
    <property type="match status" value="1"/>
</dbReference>
<evidence type="ECO:0000256" key="1">
    <source>
        <dbReference type="ARBA" id="ARBA00004651"/>
    </source>
</evidence>
<comment type="similarity">
    <text evidence="9">Belongs to the G-protein coupled receptor 1 family.</text>
</comment>
<dbReference type="HOGENOM" id="CLU_070240_0_0_1"/>
<dbReference type="PROSITE" id="PS00237">
    <property type="entry name" value="G_PROTEIN_RECEP_F1_1"/>
    <property type="match status" value="1"/>
</dbReference>
<dbReference type="EMBL" id="AFYH01030119">
    <property type="status" value="NOT_ANNOTATED_CDS"/>
    <property type="molecule type" value="Genomic_DNA"/>
</dbReference>
<dbReference type="Proteomes" id="UP000008672">
    <property type="component" value="Unassembled WGS sequence"/>
</dbReference>
<dbReference type="GeneTree" id="ENSGT00940000166133"/>
<feature type="transmembrane region" description="Helical" evidence="10">
    <location>
        <begin position="213"/>
        <end position="241"/>
    </location>
</feature>
<feature type="transmembrane region" description="Helical" evidence="10">
    <location>
        <begin position="109"/>
        <end position="127"/>
    </location>
</feature>
<evidence type="ECO:0000256" key="3">
    <source>
        <dbReference type="ARBA" id="ARBA00022692"/>
    </source>
</evidence>
<dbReference type="InterPro" id="IPR052477">
    <property type="entry name" value="Orphan_GPCR1"/>
</dbReference>
<dbReference type="AlphaFoldDB" id="H3AX25"/>
<evidence type="ECO:0000256" key="4">
    <source>
        <dbReference type="ARBA" id="ARBA00022989"/>
    </source>
</evidence>
<evidence type="ECO:0000256" key="5">
    <source>
        <dbReference type="ARBA" id="ARBA00023040"/>
    </source>
</evidence>
<feature type="transmembrane region" description="Helical" evidence="10">
    <location>
        <begin position="153"/>
        <end position="177"/>
    </location>
</feature>
<evidence type="ECO:0000259" key="11">
    <source>
        <dbReference type="PROSITE" id="PS50262"/>
    </source>
</evidence>
<evidence type="ECO:0000256" key="9">
    <source>
        <dbReference type="RuleBase" id="RU000688"/>
    </source>
</evidence>
<dbReference type="SUPFAM" id="SSF81321">
    <property type="entry name" value="Family A G protein-coupled receptor-like"/>
    <property type="match status" value="1"/>
</dbReference>
<evidence type="ECO:0000256" key="2">
    <source>
        <dbReference type="ARBA" id="ARBA00022475"/>
    </source>
</evidence>
<reference evidence="13" key="1">
    <citation type="submission" date="2011-08" db="EMBL/GenBank/DDBJ databases">
        <title>The draft genome of Latimeria chalumnae.</title>
        <authorList>
            <person name="Di Palma F."/>
            <person name="Alfoldi J."/>
            <person name="Johnson J."/>
            <person name="Berlin A."/>
            <person name="Gnerre S."/>
            <person name="Jaffe D."/>
            <person name="MacCallum I."/>
            <person name="Young S."/>
            <person name="Walker B.J."/>
            <person name="Lander E."/>
            <person name="Lindblad-Toh K."/>
        </authorList>
    </citation>
    <scope>NUCLEOTIDE SEQUENCE [LARGE SCALE GENOMIC DNA]</scope>
    <source>
        <strain evidence="13">Wild caught</strain>
    </source>
</reference>
<evidence type="ECO:0000256" key="8">
    <source>
        <dbReference type="ARBA" id="ARBA00023224"/>
    </source>
</evidence>
<dbReference type="Ensembl" id="ENSLACT00000014296.1">
    <property type="protein sequence ID" value="ENSLACP00000014196.1"/>
    <property type="gene ID" value="ENSLACG00000012499.1"/>
</dbReference>
<reference evidence="12" key="3">
    <citation type="submission" date="2025-09" db="UniProtKB">
        <authorList>
            <consortium name="Ensembl"/>
        </authorList>
    </citation>
    <scope>IDENTIFICATION</scope>
</reference>
<dbReference type="PANTHER" id="PTHR46272">
    <property type="entry name" value="G_PROTEIN_RECEP_F1_2 DOMAIN-CONTAINING PROTEIN"/>
    <property type="match status" value="1"/>
</dbReference>
<dbReference type="InterPro" id="IPR000276">
    <property type="entry name" value="GPCR_Rhodpsn"/>
</dbReference>
<reference evidence="12" key="2">
    <citation type="submission" date="2025-08" db="UniProtKB">
        <authorList>
            <consortium name="Ensembl"/>
        </authorList>
    </citation>
    <scope>IDENTIFICATION</scope>
</reference>
<dbReference type="PRINTS" id="PR00237">
    <property type="entry name" value="GPCRRHODOPSN"/>
</dbReference>
<comment type="subcellular location">
    <subcellularLocation>
        <location evidence="1">Cell membrane</location>
        <topology evidence="1">Multi-pass membrane protein</topology>
    </subcellularLocation>
</comment>